<evidence type="ECO:0000256" key="1">
    <source>
        <dbReference type="SAM" id="MobiDB-lite"/>
    </source>
</evidence>
<protein>
    <submittedName>
        <fullName evidence="2">Uncharacterized protein</fullName>
    </submittedName>
</protein>
<dbReference type="Proteomes" id="UP001642484">
    <property type="component" value="Unassembled WGS sequence"/>
</dbReference>
<feature type="compositionally biased region" description="Basic and acidic residues" evidence="1">
    <location>
        <begin position="170"/>
        <end position="188"/>
    </location>
</feature>
<sequence>MPRLAPQEVAWLEKMLPQDAMLPSSHLQLAMPKMHRPQRVATFFQTHGAQGEEIHAEGITSELRPFVAQDTRSIYARKFFSSFQEKQVVCAINMRERYPGMQTKRCCEEASEASCLACCQEHFASRGEKCVEVCGTMCAFGWDKGNRKVPQCPEKLGSEDGGAEEWYAEDPMKDRPRPAVPDKKLNDEKKVERALSLGF</sequence>
<reference evidence="2 4" key="1">
    <citation type="submission" date="2024-02" db="EMBL/GenBank/DDBJ databases">
        <authorList>
            <person name="Chen Y."/>
            <person name="Shah S."/>
            <person name="Dougan E. K."/>
            <person name="Thang M."/>
            <person name="Chan C."/>
        </authorList>
    </citation>
    <scope>NUCLEOTIDE SEQUENCE [LARGE SCALE GENOMIC DNA]</scope>
</reference>
<evidence type="ECO:0000313" key="3">
    <source>
        <dbReference type="EMBL" id="CAK9070093.1"/>
    </source>
</evidence>
<evidence type="ECO:0000313" key="4">
    <source>
        <dbReference type="Proteomes" id="UP001642484"/>
    </source>
</evidence>
<gene>
    <name evidence="2" type="ORF">CCMP2556_LOCUS19352</name>
    <name evidence="3" type="ORF">CCMP2556_LOCUS34467</name>
</gene>
<evidence type="ECO:0000313" key="2">
    <source>
        <dbReference type="EMBL" id="CAK9034145.1"/>
    </source>
</evidence>
<organism evidence="2 4">
    <name type="scientific">Durusdinium trenchii</name>
    <dbReference type="NCBI Taxonomy" id="1381693"/>
    <lineage>
        <taxon>Eukaryota</taxon>
        <taxon>Sar</taxon>
        <taxon>Alveolata</taxon>
        <taxon>Dinophyceae</taxon>
        <taxon>Suessiales</taxon>
        <taxon>Symbiodiniaceae</taxon>
        <taxon>Durusdinium</taxon>
    </lineage>
</organism>
<comment type="caution">
    <text evidence="2">The sequence shown here is derived from an EMBL/GenBank/DDBJ whole genome shotgun (WGS) entry which is preliminary data.</text>
</comment>
<feature type="region of interest" description="Disordered" evidence="1">
    <location>
        <begin position="153"/>
        <end position="188"/>
    </location>
</feature>
<dbReference type="EMBL" id="CAXAMN010022473">
    <property type="protein sequence ID" value="CAK9070093.1"/>
    <property type="molecule type" value="Genomic_DNA"/>
</dbReference>
<keyword evidence="4" id="KW-1185">Reference proteome</keyword>
<name>A0ABP0L703_9DINO</name>
<proteinExistence type="predicted"/>
<accession>A0ABP0L703</accession>
<dbReference type="EMBL" id="CAXAMN010011113">
    <property type="protein sequence ID" value="CAK9034145.1"/>
    <property type="molecule type" value="Genomic_DNA"/>
</dbReference>